<dbReference type="Proteomes" id="UP001156670">
    <property type="component" value="Unassembled WGS sequence"/>
</dbReference>
<sequence length="287" mass="31601">MVGNGMMGAGTTWLTMADGQQLFLRDWSGRAAHDAVLIVHGLGEHSGRYESLAKWFVTHGYAVRSYDQRGHGRTPGQRGALRHSDDLLKDLAAVYENYAASFGKRPLLLGHSMGGLIAVRAVLDGLVEPPGLVLSSPALRSYEALWLRRLAAVLARVLPNLPLRNGLPAEALSHDAKVVEEYRSDPLRTGWITPRLAEFIFRAGASSIADAWRLPVSTLLLVAGSDRLVDPSGSHDFANGAWATKRLTSRFFDTLFHELFNETETGRHQVLAQLTEWLRRLPTMSGQ</sequence>
<feature type="domain" description="Serine aminopeptidase S33" evidence="1">
    <location>
        <begin position="32"/>
        <end position="264"/>
    </location>
</feature>
<reference evidence="3" key="1">
    <citation type="journal article" date="2019" name="Int. J. Syst. Evol. Microbiol.">
        <title>The Global Catalogue of Microorganisms (GCM) 10K type strain sequencing project: providing services to taxonomists for standard genome sequencing and annotation.</title>
        <authorList>
            <consortium name="The Broad Institute Genomics Platform"/>
            <consortium name="The Broad Institute Genome Sequencing Center for Infectious Disease"/>
            <person name="Wu L."/>
            <person name="Ma J."/>
        </authorList>
    </citation>
    <scope>NUCLEOTIDE SEQUENCE [LARGE SCALE GENOMIC DNA]</scope>
    <source>
        <strain evidence="3">NBRC 111980</strain>
    </source>
</reference>
<keyword evidence="2" id="KW-0378">Hydrolase</keyword>
<accession>A0ABQ5XTZ7</accession>
<protein>
    <submittedName>
        <fullName evidence="2">Hydrolase</fullName>
    </submittedName>
</protein>
<organism evidence="2 3">
    <name type="scientific">Dyella acidisoli</name>
    <dbReference type="NCBI Taxonomy" id="1867834"/>
    <lineage>
        <taxon>Bacteria</taxon>
        <taxon>Pseudomonadati</taxon>
        <taxon>Pseudomonadota</taxon>
        <taxon>Gammaproteobacteria</taxon>
        <taxon>Lysobacterales</taxon>
        <taxon>Rhodanobacteraceae</taxon>
        <taxon>Dyella</taxon>
    </lineage>
</organism>
<evidence type="ECO:0000259" key="1">
    <source>
        <dbReference type="Pfam" id="PF12146"/>
    </source>
</evidence>
<dbReference type="InterPro" id="IPR051044">
    <property type="entry name" value="MAG_DAG_Lipase"/>
</dbReference>
<dbReference type="InterPro" id="IPR022742">
    <property type="entry name" value="Hydrolase_4"/>
</dbReference>
<keyword evidence="3" id="KW-1185">Reference proteome</keyword>
<dbReference type="InterPro" id="IPR029058">
    <property type="entry name" value="AB_hydrolase_fold"/>
</dbReference>
<gene>
    <name evidence="2" type="ORF">GCM10007901_27500</name>
</gene>
<comment type="caution">
    <text evidence="2">The sequence shown here is derived from an EMBL/GenBank/DDBJ whole genome shotgun (WGS) entry which is preliminary data.</text>
</comment>
<name>A0ABQ5XTZ7_9GAMM</name>
<evidence type="ECO:0000313" key="2">
    <source>
        <dbReference type="EMBL" id="GLQ93799.1"/>
    </source>
</evidence>
<proteinExistence type="predicted"/>
<dbReference type="GO" id="GO:0016787">
    <property type="term" value="F:hydrolase activity"/>
    <property type="evidence" value="ECO:0007669"/>
    <property type="project" value="UniProtKB-KW"/>
</dbReference>
<dbReference type="SUPFAM" id="SSF53474">
    <property type="entry name" value="alpha/beta-Hydrolases"/>
    <property type="match status" value="1"/>
</dbReference>
<dbReference type="PANTHER" id="PTHR11614">
    <property type="entry name" value="PHOSPHOLIPASE-RELATED"/>
    <property type="match status" value="1"/>
</dbReference>
<dbReference type="Pfam" id="PF12146">
    <property type="entry name" value="Hydrolase_4"/>
    <property type="match status" value="1"/>
</dbReference>
<dbReference type="Gene3D" id="3.40.50.1820">
    <property type="entry name" value="alpha/beta hydrolase"/>
    <property type="match status" value="1"/>
</dbReference>
<dbReference type="EMBL" id="BSOB01000025">
    <property type="protein sequence ID" value="GLQ93799.1"/>
    <property type="molecule type" value="Genomic_DNA"/>
</dbReference>
<evidence type="ECO:0000313" key="3">
    <source>
        <dbReference type="Proteomes" id="UP001156670"/>
    </source>
</evidence>